<dbReference type="Proteomes" id="UP000000673">
    <property type="component" value="Unassembled WGS sequence"/>
</dbReference>
<gene>
    <name evidence="8" type="ORF">AND_007837</name>
</gene>
<keyword evidence="10" id="KW-1185">Reference proteome</keyword>
<name>W5JAV6_ANODA</name>
<reference evidence="8" key="3">
    <citation type="journal article" date="2013" name="Nucleic Acids Res.">
        <title>The genome of Anopheles darlingi, the main neotropical malaria vector.</title>
        <authorList>
            <person name="Marinotti O."/>
            <person name="Cerqueira G.C."/>
            <person name="de Almeida L.G."/>
            <person name="Ferro M.I."/>
            <person name="Loreto E.L."/>
            <person name="Zaha A."/>
            <person name="Teixeira S.M."/>
            <person name="Wespiser A.R."/>
            <person name="Almeida E Silva A."/>
            <person name="Schlindwein A.D."/>
            <person name="Pacheco A.C."/>
            <person name="Silva A.L."/>
            <person name="Graveley B.R."/>
            <person name="Walenz B.P."/>
            <person name="Lima Bde A."/>
            <person name="Ribeiro C.A."/>
            <person name="Nunes-Silva C.G."/>
            <person name="de Carvalho C.R."/>
            <person name="Soares C.M."/>
            <person name="de Menezes C.B."/>
            <person name="Matiolli C."/>
            <person name="Caffrey D."/>
            <person name="Araujo D.A."/>
            <person name="de Oliveira D.M."/>
            <person name="Golenbock D."/>
            <person name="Grisard E.C."/>
            <person name="Fantinatti-Garboggini F."/>
            <person name="de Carvalho F.M."/>
            <person name="Barcellos F.G."/>
            <person name="Prosdocimi F."/>
            <person name="May G."/>
            <person name="Azevedo Junior G.M."/>
            <person name="Guimaraes G.M."/>
            <person name="Goldman G.H."/>
            <person name="Padilha I.Q."/>
            <person name="Batista Jda S."/>
            <person name="Ferro J.A."/>
            <person name="Ribeiro J.M."/>
            <person name="Fietto J.L."/>
            <person name="Dabbas K.M."/>
            <person name="Cerdeira L."/>
            <person name="Agnez-Lima L.F."/>
            <person name="Brocchi M."/>
            <person name="de Carvalho M.O."/>
            <person name="Teixeira Mde M."/>
            <person name="Diniz Maia Mde M."/>
            <person name="Goldman M.H."/>
            <person name="Cruz Schneider M.P."/>
            <person name="Felipe M.S."/>
            <person name="Hungria M."/>
            <person name="Nicolas M.F."/>
            <person name="Pereira M."/>
            <person name="Montes M.A."/>
            <person name="Cantao M.E."/>
            <person name="Vincentz M."/>
            <person name="Rafael M.S."/>
            <person name="Silverman N."/>
            <person name="Stoco P.H."/>
            <person name="Souza R.C."/>
            <person name="Vicentini R."/>
            <person name="Gazzinelli R.T."/>
            <person name="Neves Rde O."/>
            <person name="Silva R."/>
            <person name="Astolfi-Filho S."/>
            <person name="Maciel T.E."/>
            <person name="Urmenyi T.P."/>
            <person name="Tadei W.P."/>
            <person name="Camargo E.P."/>
            <person name="de Vasconcelos A.T."/>
        </authorList>
    </citation>
    <scope>NUCLEOTIDE SEQUENCE</scope>
</reference>
<proteinExistence type="predicted"/>
<evidence type="ECO:0000313" key="8">
    <source>
        <dbReference type="EMBL" id="ETN60538.1"/>
    </source>
</evidence>
<dbReference type="Gene3D" id="6.20.210.20">
    <property type="entry name" value="THAP domain"/>
    <property type="match status" value="1"/>
</dbReference>
<feature type="domain" description="THAP-type" evidence="7">
    <location>
        <begin position="1"/>
        <end position="93"/>
    </location>
</feature>
<reference evidence="8 10" key="1">
    <citation type="journal article" date="2010" name="BMC Genomics">
        <title>Combination of measures distinguishes pre-miRNAs from other stem-loops in the genome of the newly sequenced Anopheles darlingi.</title>
        <authorList>
            <person name="Mendes N.D."/>
            <person name="Freitas A.T."/>
            <person name="Vasconcelos A.T."/>
            <person name="Sagot M.F."/>
        </authorList>
    </citation>
    <scope>NUCLEOTIDE SEQUENCE</scope>
</reference>
<dbReference type="Pfam" id="PF05485">
    <property type="entry name" value="THAP"/>
    <property type="match status" value="1"/>
</dbReference>
<dbReference type="PROSITE" id="PS50950">
    <property type="entry name" value="ZF_THAP"/>
    <property type="match status" value="1"/>
</dbReference>
<dbReference type="PANTHER" id="PTHR46927:SF3">
    <property type="entry name" value="THAP-TYPE DOMAIN-CONTAINING PROTEIN"/>
    <property type="match status" value="1"/>
</dbReference>
<dbReference type="OMA" id="CEDEQNI"/>
<evidence type="ECO:0000256" key="2">
    <source>
        <dbReference type="ARBA" id="ARBA00022771"/>
    </source>
</evidence>
<accession>W5JAV6</accession>
<keyword evidence="6" id="KW-0175">Coiled coil</keyword>
<reference evidence="9" key="4">
    <citation type="submission" date="2015-06" db="UniProtKB">
        <authorList>
            <consortium name="EnsemblMetazoa"/>
        </authorList>
    </citation>
    <scope>IDENTIFICATION</scope>
</reference>
<evidence type="ECO:0000256" key="6">
    <source>
        <dbReference type="SAM" id="Coils"/>
    </source>
</evidence>
<evidence type="ECO:0000259" key="7">
    <source>
        <dbReference type="PROSITE" id="PS50950"/>
    </source>
</evidence>
<dbReference type="SMART" id="SM00692">
    <property type="entry name" value="DM3"/>
    <property type="match status" value="1"/>
</dbReference>
<keyword evidence="3" id="KW-0862">Zinc</keyword>
<dbReference type="EMBL" id="ADMH02001912">
    <property type="protein sequence ID" value="ETN60538.1"/>
    <property type="molecule type" value="Genomic_DNA"/>
</dbReference>
<keyword evidence="1" id="KW-0479">Metal-binding</keyword>
<dbReference type="InterPro" id="IPR052224">
    <property type="entry name" value="THAP_domain_protein"/>
</dbReference>
<dbReference type="InterPro" id="IPR038441">
    <property type="entry name" value="THAP_Znf_sf"/>
</dbReference>
<evidence type="ECO:0000313" key="10">
    <source>
        <dbReference type="Proteomes" id="UP000000673"/>
    </source>
</evidence>
<dbReference type="VEuPathDB" id="VectorBase:ADAC007837"/>
<evidence type="ECO:0000256" key="1">
    <source>
        <dbReference type="ARBA" id="ARBA00022723"/>
    </source>
</evidence>
<dbReference type="EnsemblMetazoa" id="ADAC007837-RA">
    <property type="protein sequence ID" value="ADAC007837-PA"/>
    <property type="gene ID" value="ADAC007837"/>
</dbReference>
<dbReference type="eggNOG" id="ENOG502RTKA">
    <property type="taxonomic scope" value="Eukaryota"/>
</dbReference>
<dbReference type="STRING" id="43151.W5JAV6"/>
<dbReference type="InterPro" id="IPR006612">
    <property type="entry name" value="THAP_Znf"/>
</dbReference>
<dbReference type="HOGENOM" id="CLU_335625_0_0_1"/>
<dbReference type="SUPFAM" id="SSF57716">
    <property type="entry name" value="Glucocorticoid receptor-like (DNA-binding domain)"/>
    <property type="match status" value="1"/>
</dbReference>
<protein>
    <recommendedName>
        <fullName evidence="7">THAP-type domain-containing protein</fullName>
    </recommendedName>
</protein>
<sequence length="850" mass="96297">MKPCAVCKNRSNITDKQTDDPMNRVTYHRIPANPERASLWVEACGISMPEGPTRKFICSDHFTEDCFEQDMSALLMDGVRRKVLKKLAIPSIRVPTKRKETEDLSEQAESELTIKKRKEEVDKLLRGEVPVVQPVINPFRKHPTKEERQAQTISNLQRQIDELEHANGLQQKKIVALEQAYTEERDKARKAQTLNEQKSQRINLAKAEMVNLAISLQELRDTGNKHVNERVKQILSEYFSEGQLACILAGVADTQTGSTLVGWTDDELAKSLELRCISVEAFHYMTDQFRYPLPEALQIENWIHGVYLEKGMNAAAIRMLESYTLLLPNPTDLICTLNLVRVDAPVRYMYDRIRDQIVGPNAQLHCVCVQGVFAEWKQIVHIDFDLVYGADLLKRLVELVHQANYRVVAITTPCDRESADIWSELEVSVEQHYILHPVTGDRIYLFPCPESSLTSIHRILLEEGFVLQETGVTVSKESLLQLIESQDPRITALLDFERRHLEREILNDPFHADVSRQLISHRTADALKTLTENDNDTIRTMATLLDLFSDWYELCTTTASSTMDNRPQAVITRVPYGACEDEQNIVLDGMLDTMESIRCVNEDYSYLPEGIMISIASARKLLNELRPQFGSAHATGIPMQRLCSTPMYKTLASLQDAISVSSETCILSSQGALMQLCRAVSNAKQDTHVSNTLLEVAQLSNDIQITLPQEEPLDPDVRGVTEPQACEFLTNLIADRMHQKYEYLGEVLYAIELQNDQYVVVPAPGNAAKVQPSPLWVEQAHQLETYVVEAIYHRKEGLVEGLVEAICQQHPTMERNLIEMYVSKRIAIKLQCLNAELDALGSCDATWLAL</sequence>
<dbReference type="PANTHER" id="PTHR46927">
    <property type="entry name" value="AGAP005574-PA"/>
    <property type="match status" value="1"/>
</dbReference>
<evidence type="ECO:0000313" key="9">
    <source>
        <dbReference type="EnsemblMetazoa" id="ADAC007837-PA"/>
    </source>
</evidence>
<dbReference type="GO" id="GO:0008270">
    <property type="term" value="F:zinc ion binding"/>
    <property type="evidence" value="ECO:0007669"/>
    <property type="project" value="UniProtKB-KW"/>
</dbReference>
<keyword evidence="4 5" id="KW-0238">DNA-binding</keyword>
<evidence type="ECO:0000256" key="5">
    <source>
        <dbReference type="PROSITE-ProRule" id="PRU00309"/>
    </source>
</evidence>
<reference evidence="8" key="2">
    <citation type="submission" date="2010-05" db="EMBL/GenBank/DDBJ databases">
        <authorList>
            <person name="Almeida L.G."/>
            <person name="Nicolas M.F."/>
            <person name="Souza R.C."/>
            <person name="Vasconcelos A.T.R."/>
        </authorList>
    </citation>
    <scope>NUCLEOTIDE SEQUENCE</scope>
</reference>
<dbReference type="VEuPathDB" id="VectorBase:ADAR2_005531"/>
<dbReference type="SMART" id="SM00980">
    <property type="entry name" value="THAP"/>
    <property type="match status" value="1"/>
</dbReference>
<dbReference type="AlphaFoldDB" id="W5JAV6"/>
<feature type="coiled-coil region" evidence="6">
    <location>
        <begin position="146"/>
        <end position="222"/>
    </location>
</feature>
<organism evidence="8">
    <name type="scientific">Anopheles darlingi</name>
    <name type="common">Mosquito</name>
    <dbReference type="NCBI Taxonomy" id="43151"/>
    <lineage>
        <taxon>Eukaryota</taxon>
        <taxon>Metazoa</taxon>
        <taxon>Ecdysozoa</taxon>
        <taxon>Arthropoda</taxon>
        <taxon>Hexapoda</taxon>
        <taxon>Insecta</taxon>
        <taxon>Pterygota</taxon>
        <taxon>Neoptera</taxon>
        <taxon>Endopterygota</taxon>
        <taxon>Diptera</taxon>
        <taxon>Nematocera</taxon>
        <taxon>Culicoidea</taxon>
        <taxon>Culicidae</taxon>
        <taxon>Anophelinae</taxon>
        <taxon>Anopheles</taxon>
    </lineage>
</organism>
<evidence type="ECO:0000256" key="3">
    <source>
        <dbReference type="ARBA" id="ARBA00022833"/>
    </source>
</evidence>
<evidence type="ECO:0000256" key="4">
    <source>
        <dbReference type="ARBA" id="ARBA00023125"/>
    </source>
</evidence>
<keyword evidence="2 5" id="KW-0863">Zinc-finger</keyword>
<dbReference type="GO" id="GO:0003677">
    <property type="term" value="F:DNA binding"/>
    <property type="evidence" value="ECO:0007669"/>
    <property type="project" value="UniProtKB-UniRule"/>
</dbReference>